<dbReference type="HOGENOM" id="CLU_2180712_0_0_9"/>
<keyword evidence="1" id="KW-1133">Transmembrane helix</keyword>
<gene>
    <name evidence="2" type="ordered locus">MPTP_1964</name>
</gene>
<dbReference type="KEGG" id="mps:MPTP_1964"/>
<accession>F3YCX3</accession>
<evidence type="ECO:0000313" key="3">
    <source>
        <dbReference type="Proteomes" id="UP000008456"/>
    </source>
</evidence>
<proteinExistence type="predicted"/>
<keyword evidence="1" id="KW-0812">Transmembrane</keyword>
<feature type="transmembrane region" description="Helical" evidence="1">
    <location>
        <begin position="82"/>
        <end position="102"/>
    </location>
</feature>
<dbReference type="RefSeq" id="WP_013774779.1">
    <property type="nucleotide sequence ID" value="NC_015517.1"/>
</dbReference>
<keyword evidence="2" id="KW-0614">Plasmid</keyword>
<geneLocation type="plasmid" evidence="2 3">
    <name>pMP1</name>
</geneLocation>
<dbReference type="EMBL" id="AP012201">
    <property type="protein sequence ID" value="BAK22351.1"/>
    <property type="molecule type" value="Genomic_DNA"/>
</dbReference>
<reference key="2">
    <citation type="submission" date="2011-04" db="EMBL/GenBank/DDBJ databases">
        <title>Whole genome sequence of Melissococcus plutonius ATCC 35311.</title>
        <authorList>
            <person name="Okumura K."/>
            <person name="Arai R."/>
            <person name="Osaki M."/>
            <person name="Okura M."/>
            <person name="Kirikae T."/>
            <person name="Takamatsu D."/>
            <person name="Akiyama T."/>
        </authorList>
    </citation>
    <scope>NUCLEOTIDE SEQUENCE</scope>
    <source>
        <strain>ATCC 35311</strain>
    </source>
</reference>
<keyword evidence="3" id="KW-1185">Reference proteome</keyword>
<protein>
    <submittedName>
        <fullName evidence="2">Uncharacterized protein</fullName>
    </submittedName>
</protein>
<evidence type="ECO:0000313" key="2">
    <source>
        <dbReference type="EMBL" id="BAK22351.1"/>
    </source>
</evidence>
<dbReference type="AlphaFoldDB" id="F3YCX3"/>
<reference evidence="2 3" key="1">
    <citation type="journal article" date="2011" name="J. Bacteriol.">
        <title>Complete genome sequence of Melissococcus plutonius ATCC 35311.</title>
        <authorList>
            <person name="Okumura K."/>
            <person name="Arai R."/>
            <person name="Okura M."/>
            <person name="Kirikae T."/>
            <person name="Takamatsu D."/>
            <person name="Osaki M."/>
            <person name="Miyoshi-Akiyama T."/>
        </authorList>
    </citation>
    <scope>NUCLEOTIDE SEQUENCE [LARGE SCALE GENOMIC DNA]</scope>
    <source>
        <strain evidence="3">ATCC 35311 / CIP 104052 / LMG 20360 / NCIMB 702443</strain>
        <plasmid evidence="3">pMP1</plasmid>
    </source>
</reference>
<evidence type="ECO:0000256" key="1">
    <source>
        <dbReference type="SAM" id="Phobius"/>
    </source>
</evidence>
<name>F3YCX3_MELPT</name>
<keyword evidence="1" id="KW-0472">Membrane</keyword>
<dbReference type="Proteomes" id="UP000008456">
    <property type="component" value="Plasmid pMP1"/>
</dbReference>
<sequence>MKKMIAKRQLIFMVLLLLALIVNTLKLQTVYAEDHAPSVSTTKNIVGFYEDEQKSKNNEKITKKTEMKTRETTLPSTGEKSYFLLTKLGFLYLILIIGLWFFRKWLIAV</sequence>
<dbReference type="NCBIfam" id="TIGR01167">
    <property type="entry name" value="LPXTG_anchor"/>
    <property type="match status" value="1"/>
</dbReference>
<organism evidence="2 3">
    <name type="scientific">Melissococcus plutonius (strain ATCC 35311 / DSM 29964 / CIP 104052 / LMG 20360 / NCIMB 702443)</name>
    <dbReference type="NCBI Taxonomy" id="940190"/>
    <lineage>
        <taxon>Bacteria</taxon>
        <taxon>Bacillati</taxon>
        <taxon>Bacillota</taxon>
        <taxon>Bacilli</taxon>
        <taxon>Lactobacillales</taxon>
        <taxon>Enterococcaceae</taxon>
        <taxon>Melissococcus</taxon>
    </lineage>
</organism>